<gene>
    <name evidence="2" type="ORF">PIIN_01933</name>
</gene>
<dbReference type="Gene3D" id="1.20.1280.50">
    <property type="match status" value="1"/>
</dbReference>
<dbReference type="Pfam" id="PF12937">
    <property type="entry name" value="F-box-like"/>
    <property type="match status" value="1"/>
</dbReference>
<reference evidence="2 3" key="1">
    <citation type="journal article" date="2011" name="PLoS Pathog.">
        <title>Endophytic Life Strategies Decoded by Genome and Transcriptome Analyses of the Mutualistic Root Symbiont Piriformospora indica.</title>
        <authorList>
            <person name="Zuccaro A."/>
            <person name="Lahrmann U."/>
            <person name="Guldener U."/>
            <person name="Langen G."/>
            <person name="Pfiffi S."/>
            <person name="Biedenkopf D."/>
            <person name="Wong P."/>
            <person name="Samans B."/>
            <person name="Grimm C."/>
            <person name="Basiewicz M."/>
            <person name="Murat C."/>
            <person name="Martin F."/>
            <person name="Kogel K.H."/>
        </authorList>
    </citation>
    <scope>NUCLEOTIDE SEQUENCE [LARGE SCALE GENOMIC DNA]</scope>
    <source>
        <strain evidence="2 3">DSM 11827</strain>
    </source>
</reference>
<dbReference type="InParanoid" id="G4T9S3"/>
<accession>G4T9S3</accession>
<organism evidence="2 3">
    <name type="scientific">Serendipita indica (strain DSM 11827)</name>
    <name type="common">Root endophyte fungus</name>
    <name type="synonym">Piriformospora indica</name>
    <dbReference type="NCBI Taxonomy" id="1109443"/>
    <lineage>
        <taxon>Eukaryota</taxon>
        <taxon>Fungi</taxon>
        <taxon>Dikarya</taxon>
        <taxon>Basidiomycota</taxon>
        <taxon>Agaricomycotina</taxon>
        <taxon>Agaricomycetes</taxon>
        <taxon>Sebacinales</taxon>
        <taxon>Serendipitaceae</taxon>
        <taxon>Serendipita</taxon>
    </lineage>
</organism>
<evidence type="ECO:0000259" key="1">
    <source>
        <dbReference type="PROSITE" id="PS50181"/>
    </source>
</evidence>
<feature type="domain" description="F-box" evidence="1">
    <location>
        <begin position="10"/>
        <end position="61"/>
    </location>
</feature>
<comment type="caution">
    <text evidence="2">The sequence shown here is derived from an EMBL/GenBank/DDBJ whole genome shotgun (WGS) entry which is preliminary data.</text>
</comment>
<protein>
    <recommendedName>
        <fullName evidence="1">F-box domain-containing protein</fullName>
    </recommendedName>
</protein>
<evidence type="ECO:0000313" key="2">
    <source>
        <dbReference type="EMBL" id="CCA68066.1"/>
    </source>
</evidence>
<dbReference type="OrthoDB" id="3022607at2759"/>
<proteinExistence type="predicted"/>
<dbReference type="InterPro" id="IPR001810">
    <property type="entry name" value="F-box_dom"/>
</dbReference>
<sequence>MSQEDSRESKFQMERIPSEVLEDIFHLTSPNGSIQDSLPLSHVCRTWRLVSLSQRVLWLTVRVKLGVDLAMVRRYWSAMKNRTRGAGVTIDILDSISDTRLIDWWRQAYPILFRLFKNIDAVSITLLPIKKPIYILETLRHIPLPYHTLIIHGPSTKPPEGTTMEVCVADICAMSPEIKRVELYNMCFYLSPRLDRLLIEELVIQVPAFETKRSFIDAILIQCPLLRVLEVRDGDKPEDTYFGQPLGTPNPPENLESFVVDRAPHIIYSYGLNKPRVLPRLTKLLVHRPDRDRSRMIAFVRANPTIIECGFTFAWEVADYEHTVDWLTLKDLAGVAPQIKTLHIYAKYCGYDVVILLDDFNTQRTQNPLSFFPNLVTLRLDTVPFLSKVLFEDVVQACYPIALPGADVTSSRFSLKELAVTFKDNARENEKTEWLASSYLEKAEIYKLQAGSAWHVSW</sequence>
<dbReference type="InterPro" id="IPR036047">
    <property type="entry name" value="F-box-like_dom_sf"/>
</dbReference>
<keyword evidence="3" id="KW-1185">Reference proteome</keyword>
<dbReference type="SUPFAM" id="SSF81383">
    <property type="entry name" value="F-box domain"/>
    <property type="match status" value="1"/>
</dbReference>
<name>G4T9S3_SERID</name>
<dbReference type="PROSITE" id="PS50181">
    <property type="entry name" value="FBOX"/>
    <property type="match status" value="1"/>
</dbReference>
<dbReference type="HOGENOM" id="CLU_597316_0_0_1"/>
<evidence type="ECO:0000313" key="3">
    <source>
        <dbReference type="Proteomes" id="UP000007148"/>
    </source>
</evidence>
<dbReference type="EMBL" id="CAFZ01000025">
    <property type="protein sequence ID" value="CCA68066.1"/>
    <property type="molecule type" value="Genomic_DNA"/>
</dbReference>
<dbReference type="Proteomes" id="UP000007148">
    <property type="component" value="Unassembled WGS sequence"/>
</dbReference>
<dbReference type="AlphaFoldDB" id="G4T9S3"/>